<comment type="caution">
    <text evidence="3">The sequence shown here is derived from an EMBL/GenBank/DDBJ whole genome shotgun (WGS) entry which is preliminary data.</text>
</comment>
<organism evidence="3 4">
    <name type="scientific">Triparma laevis f. longispina</name>
    <dbReference type="NCBI Taxonomy" id="1714387"/>
    <lineage>
        <taxon>Eukaryota</taxon>
        <taxon>Sar</taxon>
        <taxon>Stramenopiles</taxon>
        <taxon>Ochrophyta</taxon>
        <taxon>Bolidophyceae</taxon>
        <taxon>Parmales</taxon>
        <taxon>Triparmaceae</taxon>
        <taxon>Triparma</taxon>
    </lineage>
</organism>
<gene>
    <name evidence="3" type="ORF">TrLO_g9326</name>
</gene>
<sequence length="678" mass="76812">MDSPQEQPLPLSPSSRLRSPSAAKAAAKRKADYDNSLHDNEGWIASKLITLQVKLKESGGDDNMLDGWTTLMTPSTLFYVSPESLKFRSALEVIRHFGLIPTSSPKKTRTANPKQKRNQPTVKEEVDSGKQPGTMLKKSIVKPLLDLIGRTKEFDEEIAAITNLFTPSNPPSKILNSPSLCVYDSYFLSPSISVNLVCMYLWCWERMEMYYRKKSYPPNNTEQDKISKLNIFSDYKWCNVYRELDRGTRYLRSQILKPHVSGCRDEVMKLKNLKISKENIFNDPENIISEDLAHPTPESILEILWRTLIYRRANSVWTWSALGGIPSLPKTASEIKKFKDLINSFEDVKEETLNGKFFATCHIDSGGMGKYKSYLNDLLNPVKKGGRILIDIMGSEIAEIVLGPPHKNITKAERIFNCITPLKGNGKFFCWQITSDIIEATNLKENYEWMELGPGALSGVERIFFGKAADKSNRGSYIYKEIKRKFEDTEIAEQKNKVQDICRILVGVQDNVFKHLGIKFRKFRNKGINMKNLEHCLCEFSKYCNMIENLGGAKKTMYEPSGGIGTKSNMDLGRECVVCSDSKKVTGKVIFNETGTDKRICALCAEAFCEGCVEVLGEWRGRFGEEGEWCCPFCFKCEGGEGGEEEKEEEVKDTEIKPEQEKSIVYDEVGTLVMVDSE</sequence>
<dbReference type="Pfam" id="PF18723">
    <property type="entry name" value="HMUDK_hel"/>
    <property type="match status" value="2"/>
</dbReference>
<evidence type="ECO:0000256" key="1">
    <source>
        <dbReference type="SAM" id="MobiDB-lite"/>
    </source>
</evidence>
<evidence type="ECO:0000313" key="4">
    <source>
        <dbReference type="Proteomes" id="UP001165122"/>
    </source>
</evidence>
<feature type="region of interest" description="Disordered" evidence="1">
    <location>
        <begin position="1"/>
        <end position="34"/>
    </location>
</feature>
<reference evidence="4" key="1">
    <citation type="journal article" date="2023" name="Commun. Biol.">
        <title>Genome analysis of Parmales, the sister group of diatoms, reveals the evolutionary specialization of diatoms from phago-mixotrophs to photoautotrophs.</title>
        <authorList>
            <person name="Ban H."/>
            <person name="Sato S."/>
            <person name="Yoshikawa S."/>
            <person name="Yamada K."/>
            <person name="Nakamura Y."/>
            <person name="Ichinomiya M."/>
            <person name="Sato N."/>
            <person name="Blanc-Mathieu R."/>
            <person name="Endo H."/>
            <person name="Kuwata A."/>
            <person name="Ogata H."/>
        </authorList>
    </citation>
    <scope>NUCLEOTIDE SEQUENCE [LARGE SCALE GENOMIC DNA]</scope>
    <source>
        <strain evidence="4">NIES 3700</strain>
    </source>
</reference>
<evidence type="ECO:0000313" key="3">
    <source>
        <dbReference type="EMBL" id="GMH54545.1"/>
    </source>
</evidence>
<feature type="compositionally biased region" description="Low complexity" evidence="1">
    <location>
        <begin position="12"/>
        <end position="25"/>
    </location>
</feature>
<feature type="domain" description="5-hmdU DNA kinase helical" evidence="2">
    <location>
        <begin position="199"/>
        <end position="258"/>
    </location>
</feature>
<evidence type="ECO:0000259" key="2">
    <source>
        <dbReference type="Pfam" id="PF18723"/>
    </source>
</evidence>
<feature type="region of interest" description="Disordered" evidence="1">
    <location>
        <begin position="102"/>
        <end position="130"/>
    </location>
</feature>
<dbReference type="Proteomes" id="UP001165122">
    <property type="component" value="Unassembled WGS sequence"/>
</dbReference>
<keyword evidence="4" id="KW-1185">Reference proteome</keyword>
<name>A0A9W7DUB4_9STRA</name>
<dbReference type="AlphaFoldDB" id="A0A9W7DUB4"/>
<dbReference type="OrthoDB" id="433924at2759"/>
<accession>A0A9W7DUB4</accession>
<dbReference type="EMBL" id="BRXW01000435">
    <property type="protein sequence ID" value="GMH54545.1"/>
    <property type="molecule type" value="Genomic_DNA"/>
</dbReference>
<proteinExistence type="predicted"/>
<protein>
    <recommendedName>
        <fullName evidence="2">5-hmdU DNA kinase helical domain-containing protein</fullName>
    </recommendedName>
</protein>
<feature type="compositionally biased region" description="Basic residues" evidence="1">
    <location>
        <begin position="106"/>
        <end position="117"/>
    </location>
</feature>
<dbReference type="InterPro" id="IPR040684">
    <property type="entry name" value="HMUDK_hel"/>
</dbReference>
<feature type="domain" description="5-hmdU DNA kinase helical" evidence="2">
    <location>
        <begin position="297"/>
        <end position="546"/>
    </location>
</feature>